<name>A0AAV4PT00_CAEEX</name>
<sequence>MPVHHPASLSSPPSLCVLDGPKRENFPAGPEAIFRSGRAATLTCELNTFVDPPRTHFSSSVIFDDLCTVLVGRSRSRGNRGTQPLRSSGGVVVFLPVGIANAIERATSYTQATIGLQNSSTPIQRESLLLRVL</sequence>
<protein>
    <submittedName>
        <fullName evidence="1">Uncharacterized protein</fullName>
    </submittedName>
</protein>
<evidence type="ECO:0000313" key="2">
    <source>
        <dbReference type="Proteomes" id="UP001054945"/>
    </source>
</evidence>
<dbReference type="AlphaFoldDB" id="A0AAV4PT00"/>
<reference evidence="1 2" key="1">
    <citation type="submission" date="2021-06" db="EMBL/GenBank/DDBJ databases">
        <title>Caerostris extrusa draft genome.</title>
        <authorList>
            <person name="Kono N."/>
            <person name="Arakawa K."/>
        </authorList>
    </citation>
    <scope>NUCLEOTIDE SEQUENCE [LARGE SCALE GENOMIC DNA]</scope>
</reference>
<organism evidence="1 2">
    <name type="scientific">Caerostris extrusa</name>
    <name type="common">Bark spider</name>
    <name type="synonym">Caerostris bankana</name>
    <dbReference type="NCBI Taxonomy" id="172846"/>
    <lineage>
        <taxon>Eukaryota</taxon>
        <taxon>Metazoa</taxon>
        <taxon>Ecdysozoa</taxon>
        <taxon>Arthropoda</taxon>
        <taxon>Chelicerata</taxon>
        <taxon>Arachnida</taxon>
        <taxon>Araneae</taxon>
        <taxon>Araneomorphae</taxon>
        <taxon>Entelegynae</taxon>
        <taxon>Araneoidea</taxon>
        <taxon>Araneidae</taxon>
        <taxon>Caerostris</taxon>
    </lineage>
</organism>
<proteinExistence type="predicted"/>
<accession>A0AAV4PT00</accession>
<evidence type="ECO:0000313" key="1">
    <source>
        <dbReference type="EMBL" id="GIX99288.1"/>
    </source>
</evidence>
<gene>
    <name evidence="1" type="ORF">CEXT_8081</name>
</gene>
<keyword evidence="2" id="KW-1185">Reference proteome</keyword>
<dbReference type="EMBL" id="BPLR01005023">
    <property type="protein sequence ID" value="GIX99288.1"/>
    <property type="molecule type" value="Genomic_DNA"/>
</dbReference>
<comment type="caution">
    <text evidence="1">The sequence shown here is derived from an EMBL/GenBank/DDBJ whole genome shotgun (WGS) entry which is preliminary data.</text>
</comment>
<dbReference type="Proteomes" id="UP001054945">
    <property type="component" value="Unassembled WGS sequence"/>
</dbReference>